<dbReference type="InterPro" id="IPR027417">
    <property type="entry name" value="P-loop_NTPase"/>
</dbReference>
<dbReference type="InterPro" id="IPR036388">
    <property type="entry name" value="WH-like_DNA-bd_sf"/>
</dbReference>
<dbReference type="Pfam" id="PF18052">
    <property type="entry name" value="Rx_N"/>
    <property type="match status" value="1"/>
</dbReference>
<dbReference type="GO" id="GO:0043531">
    <property type="term" value="F:ADP binding"/>
    <property type="evidence" value="ECO:0007669"/>
    <property type="project" value="InterPro"/>
</dbReference>
<gene>
    <name evidence="7" type="ORF">GH714_001135</name>
</gene>
<evidence type="ECO:0000259" key="5">
    <source>
        <dbReference type="Pfam" id="PF18052"/>
    </source>
</evidence>
<dbReference type="Gene3D" id="1.20.5.4130">
    <property type="match status" value="1"/>
</dbReference>
<dbReference type="GO" id="GO:0098542">
    <property type="term" value="P:defense response to other organism"/>
    <property type="evidence" value="ECO:0007669"/>
    <property type="project" value="TreeGrafter"/>
</dbReference>
<evidence type="ECO:0000313" key="8">
    <source>
        <dbReference type="Proteomes" id="UP000467840"/>
    </source>
</evidence>
<evidence type="ECO:0000256" key="3">
    <source>
        <dbReference type="ARBA" id="ARBA00022821"/>
    </source>
</evidence>
<dbReference type="InterPro" id="IPR044974">
    <property type="entry name" value="Disease_R_plants"/>
</dbReference>
<keyword evidence="2" id="KW-0547">Nucleotide-binding</keyword>
<dbReference type="Proteomes" id="UP000467840">
    <property type="component" value="Chromosome 14"/>
</dbReference>
<keyword evidence="8" id="KW-1185">Reference proteome</keyword>
<feature type="domain" description="Disease resistance protein winged helix" evidence="6">
    <location>
        <begin position="304"/>
        <end position="371"/>
    </location>
</feature>
<dbReference type="PANTHER" id="PTHR23155:SF1221">
    <property type="entry name" value="OS11G0481150 PROTEIN"/>
    <property type="match status" value="1"/>
</dbReference>
<evidence type="ECO:0000256" key="4">
    <source>
        <dbReference type="SAM" id="MobiDB-lite"/>
    </source>
</evidence>
<keyword evidence="3" id="KW-0611">Plant defense</keyword>
<dbReference type="InterPro" id="IPR038005">
    <property type="entry name" value="RX-like_CC"/>
</dbReference>
<dbReference type="Pfam" id="PF23559">
    <property type="entry name" value="WHD_DRP"/>
    <property type="match status" value="1"/>
</dbReference>
<reference evidence="7 8" key="1">
    <citation type="journal article" date="2020" name="Mol. Plant">
        <title>The Chromosome-Based Rubber Tree Genome Provides New Insights into Spurge Genome Evolution and Rubber Biosynthesis.</title>
        <authorList>
            <person name="Liu J."/>
            <person name="Shi C."/>
            <person name="Shi C.C."/>
            <person name="Li W."/>
            <person name="Zhang Q.J."/>
            <person name="Zhang Y."/>
            <person name="Li K."/>
            <person name="Lu H.F."/>
            <person name="Shi C."/>
            <person name="Zhu S.T."/>
            <person name="Xiao Z.Y."/>
            <person name="Nan H."/>
            <person name="Yue Y."/>
            <person name="Zhu X.G."/>
            <person name="Wu Y."/>
            <person name="Hong X.N."/>
            <person name="Fan G.Y."/>
            <person name="Tong Y."/>
            <person name="Zhang D."/>
            <person name="Mao C.L."/>
            <person name="Liu Y.L."/>
            <person name="Hao S.J."/>
            <person name="Liu W.Q."/>
            <person name="Lv M.Q."/>
            <person name="Zhang H.B."/>
            <person name="Liu Y."/>
            <person name="Hu-Tang G.R."/>
            <person name="Wang J.P."/>
            <person name="Wang J.H."/>
            <person name="Sun Y.H."/>
            <person name="Ni S.B."/>
            <person name="Chen W.B."/>
            <person name="Zhang X.C."/>
            <person name="Jiao Y.N."/>
            <person name="Eichler E.E."/>
            <person name="Li G.H."/>
            <person name="Liu X."/>
            <person name="Gao L.Z."/>
        </authorList>
    </citation>
    <scope>NUCLEOTIDE SEQUENCE [LARGE SCALE GENOMIC DNA]</scope>
    <source>
        <strain evidence="8">cv. GT1</strain>
        <tissue evidence="7">Leaf</tissue>
    </source>
</reference>
<comment type="caution">
    <text evidence="7">The sequence shown here is derived from an EMBL/GenBank/DDBJ whole genome shotgun (WGS) entry which is preliminary data.</text>
</comment>
<protein>
    <recommendedName>
        <fullName evidence="9">Rx N-terminal domain-containing protein</fullName>
    </recommendedName>
</protein>
<evidence type="ECO:0000313" key="7">
    <source>
        <dbReference type="EMBL" id="KAF2309192.1"/>
    </source>
</evidence>
<evidence type="ECO:0008006" key="9">
    <source>
        <dbReference type="Google" id="ProtNLM"/>
    </source>
</evidence>
<dbReference type="InterPro" id="IPR041118">
    <property type="entry name" value="Rx_N"/>
</dbReference>
<feature type="domain" description="Disease resistance N-terminal" evidence="5">
    <location>
        <begin position="15"/>
        <end position="107"/>
    </location>
</feature>
<feature type="compositionally biased region" description="Basic and acidic residues" evidence="4">
    <location>
        <begin position="152"/>
        <end position="170"/>
    </location>
</feature>
<evidence type="ECO:0000259" key="6">
    <source>
        <dbReference type="Pfam" id="PF23559"/>
    </source>
</evidence>
<dbReference type="EMBL" id="JAAGAX010000006">
    <property type="protein sequence ID" value="KAF2309192.1"/>
    <property type="molecule type" value="Genomic_DNA"/>
</dbReference>
<sequence>METVTTIGGAILSVSLKALFDKLASHDLLQYARQEKVLAEIEKWESMLRKIYAVLDDAEEKQLTNQLVKIWVSELRDLAYDVEDVLDEFATEALRRRLVVKPLAITNKVKKSIPTCFGVNPRTVKFNSKLLSKMEEITARLEKITAGKHDLDLRESTGRRSNRVRKDSPQRHWGTRKQNHSQTRNQGVSLMMGNVLAYPLKELSDDDCLAVFAQHALGAKNFDAHSKLEEIGKKIAKRCQGLPLAAKALGGLLRGKLDCNVWKEVLNSKIWDLPEEKNVILPALRLSYHHLPSHLKRCFASCAVFPKDYKFDKKELVLLWMAEGFLRQPNEMKPIEDLGHEYFHDLLSRSFFQQSSNKDTCLMHDLIRNLARSVNE</sequence>
<dbReference type="SUPFAM" id="SSF52540">
    <property type="entry name" value="P-loop containing nucleoside triphosphate hydrolases"/>
    <property type="match status" value="1"/>
</dbReference>
<dbReference type="InterPro" id="IPR042197">
    <property type="entry name" value="Apaf_helical"/>
</dbReference>
<dbReference type="AlphaFoldDB" id="A0A6A6M686"/>
<feature type="region of interest" description="Disordered" evidence="4">
    <location>
        <begin position="152"/>
        <end position="185"/>
    </location>
</feature>
<dbReference type="FunFam" id="1.10.10.10:FF:000322">
    <property type="entry name" value="Probable disease resistance protein At1g63360"/>
    <property type="match status" value="1"/>
</dbReference>
<proteinExistence type="predicted"/>
<dbReference type="Gene3D" id="1.10.8.430">
    <property type="entry name" value="Helical domain of apoptotic protease-activating factors"/>
    <property type="match status" value="1"/>
</dbReference>
<evidence type="ECO:0000256" key="2">
    <source>
        <dbReference type="ARBA" id="ARBA00022741"/>
    </source>
</evidence>
<organism evidence="7 8">
    <name type="scientific">Hevea brasiliensis</name>
    <name type="common">Para rubber tree</name>
    <name type="synonym">Siphonia brasiliensis</name>
    <dbReference type="NCBI Taxonomy" id="3981"/>
    <lineage>
        <taxon>Eukaryota</taxon>
        <taxon>Viridiplantae</taxon>
        <taxon>Streptophyta</taxon>
        <taxon>Embryophyta</taxon>
        <taxon>Tracheophyta</taxon>
        <taxon>Spermatophyta</taxon>
        <taxon>Magnoliopsida</taxon>
        <taxon>eudicotyledons</taxon>
        <taxon>Gunneridae</taxon>
        <taxon>Pentapetalae</taxon>
        <taxon>rosids</taxon>
        <taxon>fabids</taxon>
        <taxon>Malpighiales</taxon>
        <taxon>Euphorbiaceae</taxon>
        <taxon>Crotonoideae</taxon>
        <taxon>Micrandreae</taxon>
        <taxon>Hevea</taxon>
    </lineage>
</organism>
<keyword evidence="1" id="KW-0677">Repeat</keyword>
<dbReference type="PANTHER" id="PTHR23155">
    <property type="entry name" value="DISEASE RESISTANCE PROTEIN RP"/>
    <property type="match status" value="1"/>
</dbReference>
<accession>A0A6A6M686</accession>
<name>A0A6A6M686_HEVBR</name>
<dbReference type="CDD" id="cd14798">
    <property type="entry name" value="RX-CC_like"/>
    <property type="match status" value="1"/>
</dbReference>
<evidence type="ECO:0000256" key="1">
    <source>
        <dbReference type="ARBA" id="ARBA00022737"/>
    </source>
</evidence>
<dbReference type="Gene3D" id="1.10.10.10">
    <property type="entry name" value="Winged helix-like DNA-binding domain superfamily/Winged helix DNA-binding domain"/>
    <property type="match status" value="1"/>
</dbReference>
<dbReference type="InterPro" id="IPR058922">
    <property type="entry name" value="WHD_DRP"/>
</dbReference>